<reference evidence="1" key="1">
    <citation type="submission" date="2020-10" db="EMBL/GenBank/DDBJ databases">
        <authorList>
            <person name="Roach M.J.R."/>
        </authorList>
    </citation>
    <scope>NUCLEOTIDE SEQUENCE</scope>
    <source>
        <strain evidence="1">CBS 1945</strain>
    </source>
</reference>
<gene>
    <name evidence="1" type="ORF">FOA43_004037</name>
</gene>
<dbReference type="GeneID" id="62197437"/>
<protein>
    <submittedName>
        <fullName evidence="1">Uncharacterized protein</fullName>
    </submittedName>
</protein>
<evidence type="ECO:0000313" key="1">
    <source>
        <dbReference type="EMBL" id="QPG76645.1"/>
    </source>
</evidence>
<dbReference type="AlphaFoldDB" id="A0A875S8Z3"/>
<dbReference type="KEGG" id="bnn:FOA43_004037"/>
<dbReference type="EMBL" id="CP064815">
    <property type="protein sequence ID" value="QPG76645.1"/>
    <property type="molecule type" value="Genomic_DNA"/>
</dbReference>
<dbReference type="RefSeq" id="XP_038780210.1">
    <property type="nucleotide sequence ID" value="XM_038924282.1"/>
</dbReference>
<name>A0A875S8Z3_EENNA</name>
<organism evidence="1 2">
    <name type="scientific">Eeniella nana</name>
    <name type="common">Yeast</name>
    <name type="synonym">Brettanomyces nanus</name>
    <dbReference type="NCBI Taxonomy" id="13502"/>
    <lineage>
        <taxon>Eukaryota</taxon>
        <taxon>Fungi</taxon>
        <taxon>Dikarya</taxon>
        <taxon>Ascomycota</taxon>
        <taxon>Saccharomycotina</taxon>
        <taxon>Pichiomycetes</taxon>
        <taxon>Pichiales</taxon>
        <taxon>Pichiaceae</taxon>
        <taxon>Brettanomyces</taxon>
    </lineage>
</organism>
<keyword evidence="2" id="KW-1185">Reference proteome</keyword>
<evidence type="ECO:0000313" key="2">
    <source>
        <dbReference type="Proteomes" id="UP000662931"/>
    </source>
</evidence>
<accession>A0A875S8Z3</accession>
<sequence>MTTFLDSPITLEQLSDKSLQNLAKVSDYPLDYNIFLFKGIDQSRSEDLDELTQFRKSVLDSIPKDYGDLIFDAVGANQLELTTIARLQNRLLKLLILERHRRDIEILNRMISEDPKLANKKISYIQLKEPLKYEIKSPIYKSFENNRDLYKESFRKFALLQNVEYDFEHLIDDNGDYQTDDDLLEAFCTDDILDFNDKMKENKDKDYDTIEDVVANSKIGKVLVPLAAQAFFTRDDDEKDEKDEKDD</sequence>
<proteinExistence type="predicted"/>
<dbReference type="OrthoDB" id="4078670at2759"/>
<dbReference type="Proteomes" id="UP000662931">
    <property type="component" value="Chromosome 4"/>
</dbReference>